<evidence type="ECO:0000259" key="1">
    <source>
        <dbReference type="Pfam" id="PF23227"/>
    </source>
</evidence>
<comment type="caution">
    <text evidence="2">The sequence shown here is derived from an EMBL/GenBank/DDBJ whole genome shotgun (WGS) entry which is preliminary data.</text>
</comment>
<organism evidence="2 3">
    <name type="scientific">Chiloscyllium punctatum</name>
    <name type="common">Brownbanded bambooshark</name>
    <name type="synonym">Hemiscyllium punctatum</name>
    <dbReference type="NCBI Taxonomy" id="137246"/>
    <lineage>
        <taxon>Eukaryota</taxon>
        <taxon>Metazoa</taxon>
        <taxon>Chordata</taxon>
        <taxon>Craniata</taxon>
        <taxon>Vertebrata</taxon>
        <taxon>Chondrichthyes</taxon>
        <taxon>Elasmobranchii</taxon>
        <taxon>Galeomorphii</taxon>
        <taxon>Galeoidea</taxon>
        <taxon>Orectolobiformes</taxon>
        <taxon>Hemiscylliidae</taxon>
        <taxon>Chiloscyllium</taxon>
    </lineage>
</organism>
<sequence>MLTIRGLGNAAVGAPHKIHKYSTRLLSAMIAGVDEKDDPEDLITLEAMSSLSKVLDQLEEIDVQPILINIALRIRPFFEKVGVGLG</sequence>
<gene>
    <name evidence="2" type="ORF">chiPu_0025975</name>
</gene>
<dbReference type="PANTHER" id="PTHR23120">
    <property type="entry name" value="MAESTRO-RELATED HEAT DOMAIN-CONTAINING"/>
    <property type="match status" value="1"/>
</dbReference>
<evidence type="ECO:0000313" key="2">
    <source>
        <dbReference type="EMBL" id="GCC41830.1"/>
    </source>
</evidence>
<dbReference type="Pfam" id="PF23227">
    <property type="entry name" value="HEAT_MROH2B_C"/>
    <property type="match status" value="1"/>
</dbReference>
<dbReference type="GO" id="GO:0005737">
    <property type="term" value="C:cytoplasm"/>
    <property type="evidence" value="ECO:0007669"/>
    <property type="project" value="TreeGrafter"/>
</dbReference>
<dbReference type="InterPro" id="IPR045206">
    <property type="entry name" value="Maestro_heat-like_prot"/>
</dbReference>
<protein>
    <recommendedName>
        <fullName evidence="1">Maestro/Maestro-like HEAT-repeats domain-containing protein</fullName>
    </recommendedName>
</protein>
<reference evidence="2 3" key="1">
    <citation type="journal article" date="2018" name="Nat. Ecol. Evol.">
        <title>Shark genomes provide insights into elasmobranch evolution and the origin of vertebrates.</title>
        <authorList>
            <person name="Hara Y"/>
            <person name="Yamaguchi K"/>
            <person name="Onimaru K"/>
            <person name="Kadota M"/>
            <person name="Koyanagi M"/>
            <person name="Keeley SD"/>
            <person name="Tatsumi K"/>
            <person name="Tanaka K"/>
            <person name="Motone F"/>
            <person name="Kageyama Y"/>
            <person name="Nozu R"/>
            <person name="Adachi N"/>
            <person name="Nishimura O"/>
            <person name="Nakagawa R"/>
            <person name="Tanegashima C"/>
            <person name="Kiyatake I"/>
            <person name="Matsumoto R"/>
            <person name="Murakumo K"/>
            <person name="Nishida K"/>
            <person name="Terakita A"/>
            <person name="Kuratani S"/>
            <person name="Sato K"/>
            <person name="Hyodo S Kuraku.S."/>
        </authorList>
    </citation>
    <scope>NUCLEOTIDE SEQUENCE [LARGE SCALE GENOMIC DNA]</scope>
</reference>
<dbReference type="STRING" id="137246.A0A401TGQ2"/>
<dbReference type="PANTHER" id="PTHR23120:SF0">
    <property type="entry name" value="MAESTRO HEAT-LIKE REPEAT FAMILY MEMBER 1"/>
    <property type="match status" value="1"/>
</dbReference>
<dbReference type="InterPro" id="IPR055406">
    <property type="entry name" value="HEAT_Maestro"/>
</dbReference>
<feature type="non-terminal residue" evidence="2">
    <location>
        <position position="86"/>
    </location>
</feature>
<dbReference type="EMBL" id="BEZZ01069822">
    <property type="protein sequence ID" value="GCC41830.1"/>
    <property type="molecule type" value="Genomic_DNA"/>
</dbReference>
<keyword evidence="3" id="KW-1185">Reference proteome</keyword>
<dbReference type="OrthoDB" id="1884734at2759"/>
<accession>A0A401TGQ2</accession>
<name>A0A401TGQ2_CHIPU</name>
<feature type="domain" description="Maestro/Maestro-like HEAT-repeats" evidence="1">
    <location>
        <begin position="2"/>
        <end position="80"/>
    </location>
</feature>
<proteinExistence type="predicted"/>
<dbReference type="Proteomes" id="UP000287033">
    <property type="component" value="Unassembled WGS sequence"/>
</dbReference>
<evidence type="ECO:0000313" key="3">
    <source>
        <dbReference type="Proteomes" id="UP000287033"/>
    </source>
</evidence>
<dbReference type="AlphaFoldDB" id="A0A401TGQ2"/>